<reference evidence="1" key="1">
    <citation type="submission" date="2022-11" db="EMBL/GenBank/DDBJ databases">
        <title>Genomics discovery of giant fungal viruses from subsurface oceanic crustal fluids.</title>
        <authorList>
            <person name="Bhattacharjee A.S."/>
            <person name="Schulz F."/>
            <person name="Woyke T."/>
            <person name="Orcutt B.N."/>
            <person name="Matinez Martinez J."/>
        </authorList>
    </citation>
    <scope>NUCLEOTIDE SEQUENCE</scope>
    <source>
        <strain evidence="1">VSAG8.JdFR</strain>
    </source>
</reference>
<proteinExistence type="predicted"/>
<evidence type="ECO:0000313" key="1">
    <source>
        <dbReference type="EMBL" id="UZT29104.1"/>
    </source>
</evidence>
<name>A0A9E8G4A2_9VIRU</name>
<protein>
    <submittedName>
        <fullName evidence="1">Uncharacterized protein</fullName>
    </submittedName>
</protein>
<organism evidence="1">
    <name type="scientific">Nucleocytoviricota sp</name>
    <dbReference type="NCBI Taxonomy" id="2809609"/>
    <lineage>
        <taxon>Viruses</taxon>
        <taxon>Varidnaviria</taxon>
        <taxon>Bamfordvirae</taxon>
        <taxon>Nucleocytoviricota</taxon>
    </lineage>
</organism>
<accession>A0A9E8G4A2</accession>
<sequence>MKIIGKSRYANVKHNIKEFIDGLSYLSPATFVEENGIFKTPHNGFLLGSAGFLIIFMKNTLIIDAINIPPKYIKPLISILNIEIITKKKTNKNGVINEKKLNKFDGDNVIPGVPPFCFTIIILI</sequence>
<dbReference type="EMBL" id="OP765584">
    <property type="protein sequence ID" value="UZT29104.1"/>
    <property type="molecule type" value="Genomic_DNA"/>
</dbReference>